<dbReference type="GO" id="GO:0019748">
    <property type="term" value="P:secondary metabolic process"/>
    <property type="evidence" value="ECO:0007669"/>
    <property type="project" value="TreeGrafter"/>
</dbReference>
<dbReference type="AlphaFoldDB" id="A0A816DDF1"/>
<dbReference type="Pfam" id="PF00106">
    <property type="entry name" value="adh_short"/>
    <property type="match status" value="1"/>
</dbReference>
<dbReference type="Proteomes" id="UP000663828">
    <property type="component" value="Unassembled WGS sequence"/>
</dbReference>
<gene>
    <name evidence="4" type="ORF">XAT740_LOCUS52026</name>
</gene>
<dbReference type="InterPro" id="IPR020904">
    <property type="entry name" value="Sc_DH/Rdtase_CS"/>
</dbReference>
<evidence type="ECO:0000313" key="4">
    <source>
        <dbReference type="EMBL" id="CAF1633281.1"/>
    </source>
</evidence>
<dbReference type="PANTHER" id="PTHR43544:SF32">
    <property type="entry name" value="CHAIN DEHYDROGENASE, PUTATIVE (AFU_ORTHOLOGUE AFUA_5G01530)-RELATED"/>
    <property type="match status" value="1"/>
</dbReference>
<feature type="region of interest" description="Disordered" evidence="3">
    <location>
        <begin position="222"/>
        <end position="244"/>
    </location>
</feature>
<evidence type="ECO:0000256" key="2">
    <source>
        <dbReference type="RuleBase" id="RU000363"/>
    </source>
</evidence>
<dbReference type="EMBL" id="CAJNOR010008445">
    <property type="protein sequence ID" value="CAF1633281.1"/>
    <property type="molecule type" value="Genomic_DNA"/>
</dbReference>
<protein>
    <submittedName>
        <fullName evidence="4">Uncharacterized protein</fullName>
    </submittedName>
</protein>
<dbReference type="GO" id="GO:0016491">
    <property type="term" value="F:oxidoreductase activity"/>
    <property type="evidence" value="ECO:0007669"/>
    <property type="project" value="UniProtKB-KW"/>
</dbReference>
<evidence type="ECO:0000256" key="3">
    <source>
        <dbReference type="SAM" id="MobiDB-lite"/>
    </source>
</evidence>
<name>A0A816DDF1_ADIRI</name>
<proteinExistence type="inferred from homology"/>
<dbReference type="SUPFAM" id="SSF51735">
    <property type="entry name" value="NAD(P)-binding Rossmann-fold domains"/>
    <property type="match status" value="1"/>
</dbReference>
<feature type="compositionally biased region" description="Polar residues" evidence="3">
    <location>
        <begin position="235"/>
        <end position="244"/>
    </location>
</feature>
<keyword evidence="1" id="KW-0560">Oxidoreductase</keyword>
<dbReference type="PANTHER" id="PTHR43544">
    <property type="entry name" value="SHORT-CHAIN DEHYDROGENASE/REDUCTASE"/>
    <property type="match status" value="1"/>
</dbReference>
<reference evidence="4" key="1">
    <citation type="submission" date="2021-02" db="EMBL/GenBank/DDBJ databases">
        <authorList>
            <person name="Nowell W R."/>
        </authorList>
    </citation>
    <scope>NUCLEOTIDE SEQUENCE</scope>
</reference>
<dbReference type="PROSITE" id="PS00061">
    <property type="entry name" value="ADH_SHORT"/>
    <property type="match status" value="1"/>
</dbReference>
<comment type="caution">
    <text evidence="4">The sequence shown here is derived from an EMBL/GenBank/DDBJ whole genome shotgun (WGS) entry which is preliminary data.</text>
</comment>
<organism evidence="4 5">
    <name type="scientific">Adineta ricciae</name>
    <name type="common">Rotifer</name>
    <dbReference type="NCBI Taxonomy" id="249248"/>
    <lineage>
        <taxon>Eukaryota</taxon>
        <taxon>Metazoa</taxon>
        <taxon>Spiralia</taxon>
        <taxon>Gnathifera</taxon>
        <taxon>Rotifera</taxon>
        <taxon>Eurotatoria</taxon>
        <taxon>Bdelloidea</taxon>
        <taxon>Adinetida</taxon>
        <taxon>Adinetidae</taxon>
        <taxon>Adineta</taxon>
    </lineage>
</organism>
<dbReference type="GO" id="GO:0005737">
    <property type="term" value="C:cytoplasm"/>
    <property type="evidence" value="ECO:0007669"/>
    <property type="project" value="TreeGrafter"/>
</dbReference>
<comment type="similarity">
    <text evidence="2">Belongs to the short-chain dehydrogenases/reductases (SDR) family.</text>
</comment>
<dbReference type="Gene3D" id="3.40.50.720">
    <property type="entry name" value="NAD(P)-binding Rossmann-like Domain"/>
    <property type="match status" value="1"/>
</dbReference>
<dbReference type="PRINTS" id="PR00080">
    <property type="entry name" value="SDRFAMILY"/>
</dbReference>
<dbReference type="InterPro" id="IPR002347">
    <property type="entry name" value="SDR_fam"/>
</dbReference>
<accession>A0A816DDF1</accession>
<evidence type="ECO:0000313" key="5">
    <source>
        <dbReference type="Proteomes" id="UP000663828"/>
    </source>
</evidence>
<dbReference type="InterPro" id="IPR051468">
    <property type="entry name" value="Fungal_SecMetab_SDRs"/>
</dbReference>
<dbReference type="InterPro" id="IPR036291">
    <property type="entry name" value="NAD(P)-bd_dom_sf"/>
</dbReference>
<dbReference type="PRINTS" id="PR00081">
    <property type="entry name" value="GDHRDH"/>
</dbReference>
<sequence length="244" mass="27187">MEQKVSFSSCQEPIVWPSEKCVALITGANKGIGFEVARQLGRKGILVLVGSRDLVKGSMAMEKLKIENIFAQLMEIDVTNQQTIDRAVARVEKEYGHLDILINNAAVQHEGEAPSETKMEKLHQTFEANFFGVFSVTKAFIPLLQKSPNGARIINVSSQLGSFGNHIKGRNKLAYSCSKAALNMMTYQFAKEFQDKRMRITINSVDPGMSKPSARWRKRCKGMSESMENVPRLQRSLSITGEGD</sequence>
<keyword evidence="5" id="KW-1185">Reference proteome</keyword>
<evidence type="ECO:0000256" key="1">
    <source>
        <dbReference type="ARBA" id="ARBA00023002"/>
    </source>
</evidence>